<keyword evidence="9" id="KW-1185">Reference proteome</keyword>
<comment type="similarity">
    <text evidence="2 6">Belongs to the ABC-2 integral membrane protein family.</text>
</comment>
<dbReference type="GO" id="GO:0140359">
    <property type="term" value="F:ABC-type transporter activity"/>
    <property type="evidence" value="ECO:0007669"/>
    <property type="project" value="InterPro"/>
</dbReference>
<keyword evidence="6" id="KW-0813">Transport</keyword>
<dbReference type="OrthoDB" id="9804001at2"/>
<dbReference type="Proteomes" id="UP000070250">
    <property type="component" value="Chromosome"/>
</dbReference>
<dbReference type="PANTHER" id="PTHR43332:SF2">
    <property type="entry name" value="INNER MEMBRANE TRANSPORT PERMEASE YADH"/>
    <property type="match status" value="1"/>
</dbReference>
<dbReference type="NCBIfam" id="NF011648">
    <property type="entry name" value="PRK15066.1"/>
    <property type="match status" value="1"/>
</dbReference>
<accession>A0A127F7F5</accession>
<dbReference type="InterPro" id="IPR047817">
    <property type="entry name" value="ABC2_TM_bact-type"/>
</dbReference>
<feature type="domain" description="ABC transmembrane type-2" evidence="7">
    <location>
        <begin position="23"/>
        <end position="252"/>
    </location>
</feature>
<dbReference type="RefSeq" id="WP_066917833.1">
    <property type="nucleotide sequence ID" value="NZ_CP011971.1"/>
</dbReference>
<protein>
    <recommendedName>
        <fullName evidence="6">Transport permease protein</fullName>
    </recommendedName>
</protein>
<dbReference type="Pfam" id="PF01061">
    <property type="entry name" value="ABC2_membrane"/>
    <property type="match status" value="1"/>
</dbReference>
<name>A0A127F7F5_STEDE</name>
<keyword evidence="5 6" id="KW-0472">Membrane</keyword>
<evidence type="ECO:0000256" key="1">
    <source>
        <dbReference type="ARBA" id="ARBA00004141"/>
    </source>
</evidence>
<feature type="transmembrane region" description="Helical" evidence="6">
    <location>
        <begin position="59"/>
        <end position="78"/>
    </location>
</feature>
<dbReference type="PATRIC" id="fig|465721.4.peg.60"/>
<evidence type="ECO:0000256" key="6">
    <source>
        <dbReference type="RuleBase" id="RU361157"/>
    </source>
</evidence>
<evidence type="ECO:0000256" key="2">
    <source>
        <dbReference type="ARBA" id="ARBA00007783"/>
    </source>
</evidence>
<dbReference type="InterPro" id="IPR000412">
    <property type="entry name" value="ABC_2_transport"/>
</dbReference>
<dbReference type="EMBL" id="CP011971">
    <property type="protein sequence ID" value="AMN45561.1"/>
    <property type="molecule type" value="Genomic_DNA"/>
</dbReference>
<evidence type="ECO:0000259" key="7">
    <source>
        <dbReference type="PROSITE" id="PS51012"/>
    </source>
</evidence>
<gene>
    <name evidence="8" type="ORF">ACG33_00270</name>
</gene>
<dbReference type="PANTHER" id="PTHR43332">
    <property type="entry name" value="INNER MEMBRANE TRANSPORT PERMEASE YADH-RELATED"/>
    <property type="match status" value="1"/>
</dbReference>
<feature type="transmembrane region" description="Helical" evidence="6">
    <location>
        <begin position="24"/>
        <end position="47"/>
    </location>
</feature>
<keyword evidence="4 6" id="KW-1133">Transmembrane helix</keyword>
<dbReference type="InterPro" id="IPR052522">
    <property type="entry name" value="ABC-2_transport_permease"/>
</dbReference>
<evidence type="ECO:0000256" key="3">
    <source>
        <dbReference type="ARBA" id="ARBA00022692"/>
    </source>
</evidence>
<dbReference type="InterPro" id="IPR013525">
    <property type="entry name" value="ABC2_TM"/>
</dbReference>
<dbReference type="KEGG" id="sdf:ACG33_00270"/>
<dbReference type="GO" id="GO:0043190">
    <property type="term" value="C:ATP-binding cassette (ABC) transporter complex"/>
    <property type="evidence" value="ECO:0007669"/>
    <property type="project" value="InterPro"/>
</dbReference>
<reference evidence="8 9" key="1">
    <citation type="submission" date="2015-06" db="EMBL/GenBank/DDBJ databases">
        <title>A Comprehensive Approach to Explore the Metabolic and Phylogenetic Diversity of Bacterial Steroid Degradation in the Environment: Testosterone as an Example.</title>
        <authorList>
            <person name="Yang F.-C."/>
            <person name="Chen Y.-L."/>
            <person name="Yu C.-P."/>
            <person name="Tang S.-L."/>
            <person name="Wang P.-H."/>
            <person name="Ismail W."/>
            <person name="Wang C.-H."/>
            <person name="Yang C.-Y."/>
            <person name="Chiang Y.-R."/>
        </authorList>
    </citation>
    <scope>NUCLEOTIDE SEQUENCE [LARGE SCALE GENOMIC DNA]</scope>
    <source>
        <strain evidence="8 9">DSM 18526</strain>
    </source>
</reference>
<evidence type="ECO:0000256" key="4">
    <source>
        <dbReference type="ARBA" id="ARBA00022989"/>
    </source>
</evidence>
<evidence type="ECO:0000256" key="5">
    <source>
        <dbReference type="ARBA" id="ARBA00023136"/>
    </source>
</evidence>
<feature type="transmembrane region" description="Helical" evidence="6">
    <location>
        <begin position="171"/>
        <end position="192"/>
    </location>
</feature>
<feature type="transmembrane region" description="Helical" evidence="6">
    <location>
        <begin position="229"/>
        <end position="249"/>
    </location>
</feature>
<dbReference type="STRING" id="465721.ACG33_00270"/>
<dbReference type="PROSITE" id="PS51012">
    <property type="entry name" value="ABC_TM2"/>
    <property type="match status" value="1"/>
</dbReference>
<dbReference type="AlphaFoldDB" id="A0A127F7F5"/>
<keyword evidence="6" id="KW-1003">Cell membrane</keyword>
<evidence type="ECO:0000313" key="9">
    <source>
        <dbReference type="Proteomes" id="UP000070250"/>
    </source>
</evidence>
<keyword evidence="3 6" id="KW-0812">Transmembrane</keyword>
<feature type="transmembrane region" description="Helical" evidence="6">
    <location>
        <begin position="104"/>
        <end position="133"/>
    </location>
</feature>
<proteinExistence type="inferred from homology"/>
<sequence length="257" mass="28279">MSVKTNIIGFNTIVLREFNRIIRIWLQTVIPPAITASLYFLIFGSLVGRRIGEMGGYNYIQYIAPGLIMMSVITNSYGNVVSSFFGAKFGKHIEELLVSPLPNWLIVTGYVAGGLARGLLVGAIVTAVTLLFTRMQVHDAAALISAVVLSSIVFSLAGMINAILATNFDQITFIPTFVLTPLTYLGGVFYTITLLPQWAQQVSYANPILYMVNAFRYGFLGVSDVELRAAYAIMIIAVLMLYIACVWMLHRGVGMRE</sequence>
<evidence type="ECO:0000313" key="8">
    <source>
        <dbReference type="EMBL" id="AMN45561.1"/>
    </source>
</evidence>
<comment type="subcellular location">
    <subcellularLocation>
        <location evidence="6">Cell inner membrane</location>
        <topology evidence="6">Multi-pass membrane protein</topology>
    </subcellularLocation>
    <subcellularLocation>
        <location evidence="1">Membrane</location>
        <topology evidence="1">Multi-pass membrane protein</topology>
    </subcellularLocation>
</comment>
<dbReference type="PIRSF" id="PIRSF006648">
    <property type="entry name" value="DrrB"/>
    <property type="match status" value="1"/>
</dbReference>
<dbReference type="PRINTS" id="PR00164">
    <property type="entry name" value="ABC2TRNSPORT"/>
</dbReference>
<organism evidence="8 9">
    <name type="scientific">Steroidobacter denitrificans</name>
    <dbReference type="NCBI Taxonomy" id="465721"/>
    <lineage>
        <taxon>Bacteria</taxon>
        <taxon>Pseudomonadati</taxon>
        <taxon>Pseudomonadota</taxon>
        <taxon>Gammaproteobacteria</taxon>
        <taxon>Steroidobacterales</taxon>
        <taxon>Steroidobacteraceae</taxon>
        <taxon>Steroidobacter</taxon>
    </lineage>
</organism>
<feature type="transmembrane region" description="Helical" evidence="6">
    <location>
        <begin position="140"/>
        <end position="165"/>
    </location>
</feature>